<reference evidence="5" key="1">
    <citation type="journal article" date="2015" name="PLoS Genet.">
        <title>Genome Sequence and Transcriptome Analyses of Chrysochromulina tobin: Metabolic Tools for Enhanced Algal Fitness in the Prominent Order Prymnesiales (Haptophyceae).</title>
        <authorList>
            <person name="Hovde B.T."/>
            <person name="Deodato C.R."/>
            <person name="Hunsperger H.M."/>
            <person name="Ryken S.A."/>
            <person name="Yost W."/>
            <person name="Jha R.K."/>
            <person name="Patterson J."/>
            <person name="Monnat R.J. Jr."/>
            <person name="Barlow S.B."/>
            <person name="Starkenburg S.R."/>
            <person name="Cattolico R.A."/>
        </authorList>
    </citation>
    <scope>NUCLEOTIDE SEQUENCE</scope>
    <source>
        <strain evidence="5">CCMP291</strain>
    </source>
</reference>
<keyword evidence="1" id="KW-0433">Leucine-rich repeat</keyword>
<feature type="compositionally biased region" description="Basic and acidic residues" evidence="3">
    <location>
        <begin position="435"/>
        <end position="446"/>
    </location>
</feature>
<dbReference type="AlphaFoldDB" id="A0A0M0JL85"/>
<dbReference type="InterPro" id="IPR032675">
    <property type="entry name" value="LRR_dom_sf"/>
</dbReference>
<dbReference type="InterPro" id="IPR018247">
    <property type="entry name" value="EF_Hand_1_Ca_BS"/>
</dbReference>
<dbReference type="OrthoDB" id="7451790at2759"/>
<dbReference type="PROSITE" id="PS00018">
    <property type="entry name" value="EF_HAND_1"/>
    <property type="match status" value="1"/>
</dbReference>
<dbReference type="PROSITE" id="PS51450">
    <property type="entry name" value="LRR"/>
    <property type="match status" value="3"/>
</dbReference>
<dbReference type="PANTHER" id="PTHR46652">
    <property type="entry name" value="LEUCINE-RICH REPEAT AND IQ DOMAIN-CONTAINING PROTEIN 1-RELATED"/>
    <property type="match status" value="1"/>
</dbReference>
<name>A0A0M0JL85_9EUKA</name>
<dbReference type="Proteomes" id="UP000037460">
    <property type="component" value="Unassembled WGS sequence"/>
</dbReference>
<keyword evidence="2" id="KW-0677">Repeat</keyword>
<feature type="region of interest" description="Disordered" evidence="3">
    <location>
        <begin position="435"/>
        <end position="461"/>
    </location>
</feature>
<dbReference type="PRINTS" id="PR00019">
    <property type="entry name" value="LEURICHRPT"/>
</dbReference>
<dbReference type="InterPro" id="IPR003591">
    <property type="entry name" value="Leu-rich_rpt_typical-subtyp"/>
</dbReference>
<proteinExistence type="predicted"/>
<dbReference type="PROSITE" id="PS50096">
    <property type="entry name" value="IQ"/>
    <property type="match status" value="1"/>
</dbReference>
<dbReference type="SMART" id="SM00369">
    <property type="entry name" value="LRR_TYP"/>
    <property type="match status" value="4"/>
</dbReference>
<dbReference type="EMBL" id="JWZX01002728">
    <property type="protein sequence ID" value="KOO27344.1"/>
    <property type="molecule type" value="Genomic_DNA"/>
</dbReference>
<evidence type="ECO:0000313" key="5">
    <source>
        <dbReference type="Proteomes" id="UP000037460"/>
    </source>
</evidence>
<gene>
    <name evidence="4" type="ORF">Ctob_003570</name>
</gene>
<dbReference type="InterPro" id="IPR001611">
    <property type="entry name" value="Leu-rich_rpt"/>
</dbReference>
<evidence type="ECO:0000313" key="4">
    <source>
        <dbReference type="EMBL" id="KOO27344.1"/>
    </source>
</evidence>
<dbReference type="PANTHER" id="PTHR46652:SF3">
    <property type="entry name" value="LEUCINE-RICH REPEAT-CONTAINING PROTEIN 9"/>
    <property type="match status" value="1"/>
</dbReference>
<keyword evidence="5" id="KW-1185">Reference proteome</keyword>
<sequence>MAALFTDDEAAAAIQSRIRGRHARAQTSHRAAQRASARIDDEPSIPFTADLAKQLAEAGGVGASANGMHVVCPRLVATGHKLAGSLRTALRGLPHLTAVDLSDNRLTSLAGLEALPLLNSLVCRNNRLMGVLDYRAPALGSRLSSADLRDNAIAGAVSLPPDADGHAVGIEVHTQLETLLLDGNRLRSLRGVGAARRLRTFSAARNSIQDTSGLGPLTHLRALDLSANQLHACNELTELCTLRTLALHGNRLAALPDLTGLIELHSLTLASNQLLSLPALAEALTANTLKASMDTDGDGFIDATELLAWKAKAPAARALRSLTVANNPFLDRLLDARLRIIHAIPTLAILDEIDVTPEETVACKGLHGDDAAQLLAIRQRLFPDVNHMNSHNFENHPKLMFSYARQHSELWPRSHDLIPPLQGFSHAAELSAERIRKDTYGEELQRSPKPPRRTAERFAER</sequence>
<dbReference type="Gene3D" id="3.80.10.10">
    <property type="entry name" value="Ribonuclease Inhibitor"/>
    <property type="match status" value="2"/>
</dbReference>
<organism evidence="4 5">
    <name type="scientific">Chrysochromulina tobinii</name>
    <dbReference type="NCBI Taxonomy" id="1460289"/>
    <lineage>
        <taxon>Eukaryota</taxon>
        <taxon>Haptista</taxon>
        <taxon>Haptophyta</taxon>
        <taxon>Prymnesiophyceae</taxon>
        <taxon>Prymnesiales</taxon>
        <taxon>Chrysochromulinaceae</taxon>
        <taxon>Chrysochromulina</taxon>
    </lineage>
</organism>
<feature type="region of interest" description="Disordered" evidence="3">
    <location>
        <begin position="18"/>
        <end position="38"/>
    </location>
</feature>
<dbReference type="SUPFAM" id="SSF52058">
    <property type="entry name" value="L domain-like"/>
    <property type="match status" value="1"/>
</dbReference>
<dbReference type="InterPro" id="IPR050836">
    <property type="entry name" value="SDS22/Internalin_LRR"/>
</dbReference>
<protein>
    <submittedName>
        <fullName evidence="4">Leucine-rich protein</fullName>
    </submittedName>
</protein>
<dbReference type="SMART" id="SM00365">
    <property type="entry name" value="LRR_SD22"/>
    <property type="match status" value="3"/>
</dbReference>
<comment type="caution">
    <text evidence="4">The sequence shown here is derived from an EMBL/GenBank/DDBJ whole genome shotgun (WGS) entry which is preliminary data.</text>
</comment>
<evidence type="ECO:0000256" key="3">
    <source>
        <dbReference type="SAM" id="MobiDB-lite"/>
    </source>
</evidence>
<accession>A0A0M0JL85</accession>
<evidence type="ECO:0000256" key="2">
    <source>
        <dbReference type="ARBA" id="ARBA00022737"/>
    </source>
</evidence>
<evidence type="ECO:0000256" key="1">
    <source>
        <dbReference type="ARBA" id="ARBA00022614"/>
    </source>
</evidence>